<keyword evidence="10 13" id="KW-0234">DNA repair</keyword>
<dbReference type="InterPro" id="IPR016059">
    <property type="entry name" value="DNA_ligase_ATP-dep_CS"/>
</dbReference>
<dbReference type="PROSITE" id="PS00697">
    <property type="entry name" value="DNA_LIGASE_A1"/>
    <property type="match status" value="1"/>
</dbReference>
<evidence type="ECO:0000256" key="5">
    <source>
        <dbReference type="ARBA" id="ARBA00022741"/>
    </source>
</evidence>
<evidence type="ECO:0000256" key="13">
    <source>
        <dbReference type="RuleBase" id="RU000617"/>
    </source>
</evidence>
<evidence type="ECO:0000313" key="16">
    <source>
        <dbReference type="EMBL" id="GAA4729197.1"/>
    </source>
</evidence>
<keyword evidence="4" id="KW-0479">Metal-binding</keyword>
<keyword evidence="8" id="KW-0460">Magnesium</keyword>
<evidence type="ECO:0000256" key="2">
    <source>
        <dbReference type="ARBA" id="ARBA00022618"/>
    </source>
</evidence>
<evidence type="ECO:0000256" key="10">
    <source>
        <dbReference type="ARBA" id="ARBA00023204"/>
    </source>
</evidence>
<evidence type="ECO:0000256" key="7">
    <source>
        <dbReference type="ARBA" id="ARBA00022840"/>
    </source>
</evidence>
<reference evidence="17" key="1">
    <citation type="journal article" date="2019" name="Int. J. Syst. Evol. Microbiol.">
        <title>The Global Catalogue of Microorganisms (GCM) 10K type strain sequencing project: providing services to taxonomists for standard genome sequencing and annotation.</title>
        <authorList>
            <consortium name="The Broad Institute Genomics Platform"/>
            <consortium name="The Broad Institute Genome Sequencing Center for Infectious Disease"/>
            <person name="Wu L."/>
            <person name="Ma J."/>
        </authorList>
    </citation>
    <scope>NUCLEOTIDE SEQUENCE [LARGE SCALE GENOMIC DNA]</scope>
    <source>
        <strain evidence="17">JCM 18532</strain>
    </source>
</reference>
<evidence type="ECO:0000256" key="1">
    <source>
        <dbReference type="ARBA" id="ARBA00022598"/>
    </source>
</evidence>
<evidence type="ECO:0000256" key="3">
    <source>
        <dbReference type="ARBA" id="ARBA00022705"/>
    </source>
</evidence>
<evidence type="ECO:0000313" key="17">
    <source>
        <dbReference type="Proteomes" id="UP001499882"/>
    </source>
</evidence>
<organism evidence="16 17">
    <name type="scientific">Nocardioides endophyticus</name>
    <dbReference type="NCBI Taxonomy" id="1353775"/>
    <lineage>
        <taxon>Bacteria</taxon>
        <taxon>Bacillati</taxon>
        <taxon>Actinomycetota</taxon>
        <taxon>Actinomycetes</taxon>
        <taxon>Propionibacteriales</taxon>
        <taxon>Nocardioidaceae</taxon>
        <taxon>Nocardioides</taxon>
    </lineage>
</organism>
<name>A0ABP8YHN3_9ACTN</name>
<keyword evidence="1 13" id="KW-0436">Ligase</keyword>
<dbReference type="EMBL" id="BAABKN010000006">
    <property type="protein sequence ID" value="GAA4729197.1"/>
    <property type="molecule type" value="Genomic_DNA"/>
</dbReference>
<dbReference type="NCBIfam" id="NF002868">
    <property type="entry name" value="PRK03180.1"/>
    <property type="match status" value="1"/>
</dbReference>
<dbReference type="InterPro" id="IPR012308">
    <property type="entry name" value="DNA_ligase_ATP-dep_N"/>
</dbReference>
<evidence type="ECO:0000256" key="11">
    <source>
        <dbReference type="ARBA" id="ARBA00023306"/>
    </source>
</evidence>
<evidence type="ECO:0000256" key="4">
    <source>
        <dbReference type="ARBA" id="ARBA00022723"/>
    </source>
</evidence>
<keyword evidence="6 13" id="KW-0227">DNA damage</keyword>
<dbReference type="CDD" id="cd07901">
    <property type="entry name" value="Adenylation_DNA_ligase_Arch_LigB"/>
    <property type="match status" value="1"/>
</dbReference>
<dbReference type="InterPro" id="IPR000977">
    <property type="entry name" value="DNA_ligase_ATP-dep"/>
</dbReference>
<dbReference type="PANTHER" id="PTHR45674">
    <property type="entry name" value="DNA LIGASE 1/3 FAMILY MEMBER"/>
    <property type="match status" value="1"/>
</dbReference>
<dbReference type="PANTHER" id="PTHR45674:SF13">
    <property type="entry name" value="DNA LIGASE-RELATED"/>
    <property type="match status" value="1"/>
</dbReference>
<dbReference type="InterPro" id="IPR036599">
    <property type="entry name" value="DNA_ligase_N_sf"/>
</dbReference>
<keyword evidence="17" id="KW-1185">Reference proteome</keyword>
<feature type="domain" description="ATP-dependent DNA ligase family profile" evidence="15">
    <location>
        <begin position="282"/>
        <end position="406"/>
    </location>
</feature>
<dbReference type="InterPro" id="IPR012340">
    <property type="entry name" value="NA-bd_OB-fold"/>
</dbReference>
<dbReference type="CDD" id="cd07972">
    <property type="entry name" value="OBF_DNA_ligase_Arch_LigB"/>
    <property type="match status" value="1"/>
</dbReference>
<protein>
    <recommendedName>
        <fullName evidence="13">DNA ligase</fullName>
        <ecNumber evidence="13">6.5.1.1</ecNumber>
    </recommendedName>
</protein>
<gene>
    <name evidence="16" type="ORF">GCM10023350_10590</name>
</gene>
<evidence type="ECO:0000256" key="12">
    <source>
        <dbReference type="ARBA" id="ARBA00034003"/>
    </source>
</evidence>
<sequence>MLLADVVAASATVAATRSRKAKMAAIASLLAVASPDEVETVTAYVGGALRQRRTGLGWRGLSSLPAPASDPSLTVAEVHAAFDALAELSGSGSQAARSAAVADLFGRATADEQVWLRGVVTGAVRQGALDSLVQEGLAVAAEVPLAAVRRAAMLAGSTVAVARAAFDGVDALAAIGLEVGRPVVPMLASSAPTVADALAKAGGGAEVAVDVKLDGIRIQVHRSGDDVLVATRSLDDITARLPEVVEVARSLPASSFVLDGEALALGEDGRPRPFQETASRTAMSEGVVVTPYFFDALHLDGEDLLDSPASVRAEALERLVPPEHRVPRLVTASVSEASAFLEQTLGSGHEGVVVKSLTAPYDAGRRGAAWVKVKPVHTLDLVVLAVEWGSGRREGWLSNIHLGARDPSSGELVMLGKTFKGMTDEMLAWQTERFTELAVSPETIRGSYVVEVRPEQVVEIAFDGVQRSTRYPGGVALRFARVVRYRDDKPVADIDTIDAVRGYLS</sequence>
<dbReference type="InterPro" id="IPR012309">
    <property type="entry name" value="DNA_ligase_ATP-dep_C"/>
</dbReference>
<comment type="catalytic activity">
    <reaction evidence="12 13">
        <text>ATP + (deoxyribonucleotide)n-3'-hydroxyl + 5'-phospho-(deoxyribonucleotide)m = (deoxyribonucleotide)n+m + AMP + diphosphate.</text>
        <dbReference type="EC" id="6.5.1.1"/>
    </reaction>
</comment>
<proteinExistence type="inferred from homology"/>
<keyword evidence="7 13" id="KW-0067">ATP-binding</keyword>
<evidence type="ECO:0000256" key="14">
    <source>
        <dbReference type="RuleBase" id="RU004196"/>
    </source>
</evidence>
<dbReference type="InterPro" id="IPR050191">
    <property type="entry name" value="ATP-dep_DNA_ligase"/>
</dbReference>
<dbReference type="Gene3D" id="2.40.50.140">
    <property type="entry name" value="Nucleic acid-binding proteins"/>
    <property type="match status" value="1"/>
</dbReference>
<dbReference type="Gene3D" id="3.30.470.30">
    <property type="entry name" value="DNA ligase/mRNA capping enzyme"/>
    <property type="match status" value="1"/>
</dbReference>
<comment type="caution">
    <text evidence="16">The sequence shown here is derived from an EMBL/GenBank/DDBJ whole genome shotgun (WGS) entry which is preliminary data.</text>
</comment>
<keyword evidence="9 13" id="KW-0233">DNA recombination</keyword>
<dbReference type="RefSeq" id="WP_345525588.1">
    <property type="nucleotide sequence ID" value="NZ_BAABKN010000006.1"/>
</dbReference>
<dbReference type="SUPFAM" id="SSF56091">
    <property type="entry name" value="DNA ligase/mRNA capping enzyme, catalytic domain"/>
    <property type="match status" value="1"/>
</dbReference>
<dbReference type="Pfam" id="PF01068">
    <property type="entry name" value="DNA_ligase_A_M"/>
    <property type="match status" value="1"/>
</dbReference>
<evidence type="ECO:0000256" key="6">
    <source>
        <dbReference type="ARBA" id="ARBA00022763"/>
    </source>
</evidence>
<dbReference type="NCBIfam" id="TIGR00574">
    <property type="entry name" value="dnl1"/>
    <property type="match status" value="1"/>
</dbReference>
<dbReference type="GO" id="GO:0016874">
    <property type="term" value="F:ligase activity"/>
    <property type="evidence" value="ECO:0007669"/>
    <property type="project" value="UniProtKB-KW"/>
</dbReference>
<evidence type="ECO:0000259" key="15">
    <source>
        <dbReference type="PROSITE" id="PS50160"/>
    </source>
</evidence>
<keyword evidence="5 13" id="KW-0547">Nucleotide-binding</keyword>
<dbReference type="InterPro" id="IPR012310">
    <property type="entry name" value="DNA_ligase_ATP-dep_cent"/>
</dbReference>
<keyword evidence="11" id="KW-0131">Cell cycle</keyword>
<dbReference type="Pfam" id="PF04675">
    <property type="entry name" value="DNA_ligase_A_N"/>
    <property type="match status" value="1"/>
</dbReference>
<keyword evidence="3" id="KW-0235">DNA replication</keyword>
<evidence type="ECO:0000256" key="8">
    <source>
        <dbReference type="ARBA" id="ARBA00022842"/>
    </source>
</evidence>
<dbReference type="Proteomes" id="UP001499882">
    <property type="component" value="Unassembled WGS sequence"/>
</dbReference>
<keyword evidence="2" id="KW-0132">Cell division</keyword>
<dbReference type="Pfam" id="PF04679">
    <property type="entry name" value="DNA_ligase_A_C"/>
    <property type="match status" value="1"/>
</dbReference>
<dbReference type="SUPFAM" id="SSF117018">
    <property type="entry name" value="ATP-dependent DNA ligase DNA-binding domain"/>
    <property type="match status" value="1"/>
</dbReference>
<dbReference type="EC" id="6.5.1.1" evidence="13"/>
<evidence type="ECO:0000256" key="9">
    <source>
        <dbReference type="ARBA" id="ARBA00023172"/>
    </source>
</evidence>
<accession>A0ABP8YHN3</accession>
<comment type="similarity">
    <text evidence="14">Belongs to the ATP-dependent DNA ligase family.</text>
</comment>
<dbReference type="PROSITE" id="PS50160">
    <property type="entry name" value="DNA_LIGASE_A3"/>
    <property type="match status" value="1"/>
</dbReference>
<dbReference type="Gene3D" id="1.10.3260.10">
    <property type="entry name" value="DNA ligase, ATP-dependent, N-terminal domain"/>
    <property type="match status" value="1"/>
</dbReference>
<dbReference type="SUPFAM" id="SSF50249">
    <property type="entry name" value="Nucleic acid-binding proteins"/>
    <property type="match status" value="1"/>
</dbReference>